<evidence type="ECO:0008006" key="3">
    <source>
        <dbReference type="Google" id="ProtNLM"/>
    </source>
</evidence>
<dbReference type="RefSeq" id="WP_111733618.1">
    <property type="nucleotide sequence ID" value="NZ_CP037900.1"/>
</dbReference>
<organism evidence="1 2">
    <name type="scientific">Cupriavidus metallidurans</name>
    <dbReference type="NCBI Taxonomy" id="119219"/>
    <lineage>
        <taxon>Bacteria</taxon>
        <taxon>Pseudomonadati</taxon>
        <taxon>Pseudomonadota</taxon>
        <taxon>Betaproteobacteria</taxon>
        <taxon>Burkholderiales</taxon>
        <taxon>Burkholderiaceae</taxon>
        <taxon>Cupriavidus</taxon>
    </lineage>
</organism>
<gene>
    <name evidence="1" type="ORF">DDF84_008825</name>
</gene>
<dbReference type="InterPro" id="IPR008861">
    <property type="entry name" value="GpX-like"/>
</dbReference>
<accession>A0A482IPJ2</accession>
<evidence type="ECO:0000313" key="2">
    <source>
        <dbReference type="Proteomes" id="UP000253772"/>
    </source>
</evidence>
<dbReference type="AlphaFoldDB" id="A0A482IPJ2"/>
<proteinExistence type="predicted"/>
<dbReference type="Pfam" id="PF05489">
    <property type="entry name" value="Phage_tail_X"/>
    <property type="match status" value="1"/>
</dbReference>
<reference evidence="1 2" key="1">
    <citation type="submission" date="2019-03" db="EMBL/GenBank/DDBJ databases">
        <title>Comparative insights into the high quality Complete genome sequence of highly metal resistant Cupriavidus metallidurans strain BS1 isolated from a gold-copper mine.</title>
        <authorList>
            <person name="Mazhar H.S."/>
            <person name="Rensing C."/>
        </authorList>
    </citation>
    <scope>NUCLEOTIDE SEQUENCE [LARGE SCALE GENOMIC DNA]</scope>
    <source>
        <strain evidence="1 2">BS1</strain>
    </source>
</reference>
<dbReference type="EMBL" id="CP037900">
    <property type="protein sequence ID" value="QBP09856.1"/>
    <property type="molecule type" value="Genomic_DNA"/>
</dbReference>
<sequence>MADEFIEHVTIDGERWDQLAARYYGDASAFGRIIDVNPHVPIGPTLVGGVWLRIPIIDLVTATPDLELPPWL</sequence>
<dbReference type="OrthoDB" id="8602627at2"/>
<protein>
    <recommendedName>
        <fullName evidence="3">Phage tail protein</fullName>
    </recommendedName>
</protein>
<evidence type="ECO:0000313" key="1">
    <source>
        <dbReference type="EMBL" id="QBP09856.1"/>
    </source>
</evidence>
<dbReference type="Proteomes" id="UP000253772">
    <property type="component" value="Chromosome c1"/>
</dbReference>
<name>A0A482IPJ2_9BURK</name>